<dbReference type="PROSITE" id="PS50262">
    <property type="entry name" value="G_PROTEIN_RECEP_F1_2"/>
    <property type="match status" value="1"/>
</dbReference>
<evidence type="ECO:0000256" key="6">
    <source>
        <dbReference type="ARBA" id="ARBA00023040"/>
    </source>
</evidence>
<evidence type="ECO:0000313" key="13">
    <source>
        <dbReference type="Proteomes" id="UP001497623"/>
    </source>
</evidence>
<evidence type="ECO:0000256" key="3">
    <source>
        <dbReference type="ARBA" id="ARBA00022475"/>
    </source>
</evidence>
<evidence type="ECO:0000256" key="4">
    <source>
        <dbReference type="ARBA" id="ARBA00022692"/>
    </source>
</evidence>
<reference evidence="12 13" key="1">
    <citation type="submission" date="2024-05" db="EMBL/GenBank/DDBJ databases">
        <authorList>
            <person name="Wallberg A."/>
        </authorList>
    </citation>
    <scope>NUCLEOTIDE SEQUENCE [LARGE SCALE GENOMIC DNA]</scope>
</reference>
<evidence type="ECO:0000256" key="10">
    <source>
        <dbReference type="SAM" id="Phobius"/>
    </source>
</evidence>
<comment type="caution">
    <text evidence="12">The sequence shown here is derived from an EMBL/GenBank/DDBJ whole genome shotgun (WGS) entry which is preliminary data.</text>
</comment>
<comment type="subcellular location">
    <subcellularLocation>
        <location evidence="1">Cell membrane</location>
        <topology evidence="1">Multi-pass membrane protein</topology>
    </subcellularLocation>
</comment>
<feature type="domain" description="G-protein coupled receptors family 1 profile" evidence="11">
    <location>
        <begin position="51"/>
        <end position="136"/>
    </location>
</feature>
<organism evidence="12 13">
    <name type="scientific">Meganyctiphanes norvegica</name>
    <name type="common">Northern krill</name>
    <name type="synonym">Thysanopoda norvegica</name>
    <dbReference type="NCBI Taxonomy" id="48144"/>
    <lineage>
        <taxon>Eukaryota</taxon>
        <taxon>Metazoa</taxon>
        <taxon>Ecdysozoa</taxon>
        <taxon>Arthropoda</taxon>
        <taxon>Crustacea</taxon>
        <taxon>Multicrustacea</taxon>
        <taxon>Malacostraca</taxon>
        <taxon>Eumalacostraca</taxon>
        <taxon>Eucarida</taxon>
        <taxon>Euphausiacea</taxon>
        <taxon>Euphausiidae</taxon>
        <taxon>Meganyctiphanes</taxon>
    </lineage>
</organism>
<feature type="non-terminal residue" evidence="12">
    <location>
        <position position="136"/>
    </location>
</feature>
<protein>
    <recommendedName>
        <fullName evidence="11">G-protein coupled receptors family 1 profile domain-containing protein</fullName>
    </recommendedName>
</protein>
<dbReference type="PANTHER" id="PTHR24228:SF74">
    <property type="entry name" value="G-PROTEIN COUPLED RECEPTORS FAMILY 1 PROFILE DOMAIN-CONTAINING PROTEIN"/>
    <property type="match status" value="1"/>
</dbReference>
<dbReference type="GO" id="GO:0004930">
    <property type="term" value="F:G protein-coupled receptor activity"/>
    <property type="evidence" value="ECO:0007669"/>
    <property type="project" value="UniProtKB-KW"/>
</dbReference>
<evidence type="ECO:0000256" key="7">
    <source>
        <dbReference type="ARBA" id="ARBA00023136"/>
    </source>
</evidence>
<dbReference type="PRINTS" id="PR00237">
    <property type="entry name" value="GPCRRHODOPSN"/>
</dbReference>
<evidence type="ECO:0000256" key="1">
    <source>
        <dbReference type="ARBA" id="ARBA00004651"/>
    </source>
</evidence>
<dbReference type="Proteomes" id="UP001497623">
    <property type="component" value="Unassembled WGS sequence"/>
</dbReference>
<evidence type="ECO:0000256" key="8">
    <source>
        <dbReference type="ARBA" id="ARBA00023170"/>
    </source>
</evidence>
<accession>A0AAV2QH76</accession>
<dbReference type="GO" id="GO:0005886">
    <property type="term" value="C:plasma membrane"/>
    <property type="evidence" value="ECO:0007669"/>
    <property type="project" value="UniProtKB-SubCell"/>
</dbReference>
<feature type="transmembrane region" description="Helical" evidence="10">
    <location>
        <begin position="71"/>
        <end position="91"/>
    </location>
</feature>
<dbReference type="InterPro" id="IPR000276">
    <property type="entry name" value="GPCR_Rhodpsn"/>
</dbReference>
<keyword evidence="7 10" id="KW-0472">Membrane</keyword>
<keyword evidence="3" id="KW-1003">Cell membrane</keyword>
<keyword evidence="13" id="KW-1185">Reference proteome</keyword>
<evidence type="ECO:0000256" key="2">
    <source>
        <dbReference type="ARBA" id="ARBA00010663"/>
    </source>
</evidence>
<dbReference type="PANTHER" id="PTHR24228">
    <property type="entry name" value="B2 BRADYKININ RECEPTOR/ANGIOTENSIN II RECEPTOR"/>
    <property type="match status" value="1"/>
</dbReference>
<sequence length="136" mass="15059">MESENITNYPMDMMNTSMEEASKRDDEPYPFYVLGFTSGACFTIGILGTMGNLLTIIALPLKPRLRTTATAFVVNLAVAELLFCVFILPMAGADYAHLQYTGDPLLSDKACKFFATLRYTLTQVELQTILAIALTR</sequence>
<gene>
    <name evidence="12" type="ORF">MNOR_LOCUS11681</name>
</gene>
<name>A0AAV2QH76_MEGNR</name>
<dbReference type="InterPro" id="IPR017452">
    <property type="entry name" value="GPCR_Rhodpsn_7TM"/>
</dbReference>
<evidence type="ECO:0000259" key="11">
    <source>
        <dbReference type="PROSITE" id="PS50262"/>
    </source>
</evidence>
<dbReference type="EMBL" id="CAXKWB010006201">
    <property type="protein sequence ID" value="CAL4082020.1"/>
    <property type="molecule type" value="Genomic_DNA"/>
</dbReference>
<evidence type="ECO:0000313" key="12">
    <source>
        <dbReference type="EMBL" id="CAL4082020.1"/>
    </source>
</evidence>
<feature type="transmembrane region" description="Helical" evidence="10">
    <location>
        <begin position="31"/>
        <end position="59"/>
    </location>
</feature>
<evidence type="ECO:0000256" key="9">
    <source>
        <dbReference type="ARBA" id="ARBA00023224"/>
    </source>
</evidence>
<dbReference type="AlphaFoldDB" id="A0AAV2QH76"/>
<evidence type="ECO:0000256" key="5">
    <source>
        <dbReference type="ARBA" id="ARBA00022989"/>
    </source>
</evidence>
<keyword evidence="4 10" id="KW-0812">Transmembrane</keyword>
<keyword evidence="6" id="KW-0297">G-protein coupled receptor</keyword>
<dbReference type="Gene3D" id="1.20.1070.10">
    <property type="entry name" value="Rhodopsin 7-helix transmembrane proteins"/>
    <property type="match status" value="1"/>
</dbReference>
<keyword evidence="5 10" id="KW-1133">Transmembrane helix</keyword>
<dbReference type="SUPFAM" id="SSF81321">
    <property type="entry name" value="Family A G protein-coupled receptor-like"/>
    <property type="match status" value="1"/>
</dbReference>
<proteinExistence type="inferred from homology"/>
<dbReference type="Pfam" id="PF00001">
    <property type="entry name" value="7tm_1"/>
    <property type="match status" value="1"/>
</dbReference>
<keyword evidence="8" id="KW-0675">Receptor</keyword>
<keyword evidence="9" id="KW-0807">Transducer</keyword>
<comment type="similarity">
    <text evidence="2">Belongs to the G-protein coupled receptor 1 family.</text>
</comment>